<dbReference type="EMBL" id="JBHTGP010000003">
    <property type="protein sequence ID" value="MFD0684334.1"/>
    <property type="molecule type" value="Genomic_DNA"/>
</dbReference>
<evidence type="ECO:0000313" key="1">
    <source>
        <dbReference type="EMBL" id="MFD0684334.1"/>
    </source>
</evidence>
<keyword evidence="2" id="KW-1185">Reference proteome</keyword>
<protein>
    <submittedName>
        <fullName evidence="1">Uncharacterized protein</fullName>
    </submittedName>
</protein>
<comment type="caution">
    <text evidence="1">The sequence shown here is derived from an EMBL/GenBank/DDBJ whole genome shotgun (WGS) entry which is preliminary data.</text>
</comment>
<sequence>MSTILAQPVPIIDVTMPEPFHSGWNKIDGITVDDTRLTIDPATYFFRYENPTWLVCDWAGVEAELLPAVETHDTTIEQIALEYVKAHGRLTDDAAEVLQVAWKVNAWQFRDEHLNDRGLAALGVRSEDLRMLRECCTLMALNRVEKDGTITNVGPAWMFPIACKVVYDLDQEGAQLLDELYHGTWFDEARRVEAVKANASLGGKLVHGCQSQQDMRGGCVVPFGADLAEFQRELAQFGDDWIERVESFGR</sequence>
<gene>
    <name evidence="1" type="ORF">ACFQZM_07495</name>
</gene>
<organism evidence="1 2">
    <name type="scientific">Actinomadura fibrosa</name>
    <dbReference type="NCBI Taxonomy" id="111802"/>
    <lineage>
        <taxon>Bacteria</taxon>
        <taxon>Bacillati</taxon>
        <taxon>Actinomycetota</taxon>
        <taxon>Actinomycetes</taxon>
        <taxon>Streptosporangiales</taxon>
        <taxon>Thermomonosporaceae</taxon>
        <taxon>Actinomadura</taxon>
    </lineage>
</organism>
<accession>A0ABW2XFQ3</accession>
<dbReference type="Proteomes" id="UP001597063">
    <property type="component" value="Unassembled WGS sequence"/>
</dbReference>
<name>A0ABW2XFQ3_9ACTN</name>
<evidence type="ECO:0000313" key="2">
    <source>
        <dbReference type="Proteomes" id="UP001597063"/>
    </source>
</evidence>
<proteinExistence type="predicted"/>
<reference evidence="2" key="1">
    <citation type="journal article" date="2019" name="Int. J. Syst. Evol. Microbiol.">
        <title>The Global Catalogue of Microorganisms (GCM) 10K type strain sequencing project: providing services to taxonomists for standard genome sequencing and annotation.</title>
        <authorList>
            <consortium name="The Broad Institute Genomics Platform"/>
            <consortium name="The Broad Institute Genome Sequencing Center for Infectious Disease"/>
            <person name="Wu L."/>
            <person name="Ma J."/>
        </authorList>
    </citation>
    <scope>NUCLEOTIDE SEQUENCE [LARGE SCALE GENOMIC DNA]</scope>
    <source>
        <strain evidence="2">JCM 9371</strain>
    </source>
</reference>
<dbReference type="RefSeq" id="WP_207399628.1">
    <property type="nucleotide sequence ID" value="NZ_CAACUY010000020.1"/>
</dbReference>